<organism evidence="1 2">
    <name type="scientific">Mesorhizobium delmotii</name>
    <dbReference type="NCBI Taxonomy" id="1631247"/>
    <lineage>
        <taxon>Bacteria</taxon>
        <taxon>Pseudomonadati</taxon>
        <taxon>Pseudomonadota</taxon>
        <taxon>Alphaproteobacteria</taxon>
        <taxon>Hyphomicrobiales</taxon>
        <taxon>Phyllobacteriaceae</taxon>
        <taxon>Mesorhizobium</taxon>
    </lineage>
</organism>
<gene>
    <name evidence="1" type="ORF">BQ8482_111861</name>
</gene>
<dbReference type="Proteomes" id="UP000245698">
    <property type="component" value="Unassembled WGS sequence"/>
</dbReference>
<accession>A0A2P9AFL2</accession>
<reference evidence="2" key="1">
    <citation type="submission" date="2016-12" db="EMBL/GenBank/DDBJ databases">
        <authorList>
            <person name="Brunel B."/>
        </authorList>
    </citation>
    <scope>NUCLEOTIDE SEQUENCE [LARGE SCALE GENOMIC DNA]</scope>
</reference>
<name>A0A2P9AFL2_9HYPH</name>
<dbReference type="EMBL" id="FUIG01000013">
    <property type="protein sequence ID" value="SJM29931.1"/>
    <property type="molecule type" value="Genomic_DNA"/>
</dbReference>
<dbReference type="AlphaFoldDB" id="A0A2P9AFL2"/>
<evidence type="ECO:0000313" key="2">
    <source>
        <dbReference type="Proteomes" id="UP000245698"/>
    </source>
</evidence>
<evidence type="ECO:0000313" key="1">
    <source>
        <dbReference type="EMBL" id="SJM29931.1"/>
    </source>
</evidence>
<proteinExistence type="predicted"/>
<protein>
    <submittedName>
        <fullName evidence="1">Uncharacterized protein</fullName>
    </submittedName>
</protein>
<sequence>MADAPADARTAKNARGVPCGAVSLWLKGEIPAFLGTDGSRSTGLAWSRLARIGETCSSVPD</sequence>
<keyword evidence="2" id="KW-1185">Reference proteome</keyword>